<dbReference type="AlphaFoldDB" id="I1CB27"/>
<name>I1CB27_RHIO9</name>
<keyword evidence="2" id="KW-1185">Reference proteome</keyword>
<dbReference type="GeneID" id="93617333"/>
<organism evidence="1 2">
    <name type="scientific">Rhizopus delemar (strain RA 99-880 / ATCC MYA-4621 / FGSC 9543 / NRRL 43880)</name>
    <name type="common">Mucormycosis agent</name>
    <name type="synonym">Rhizopus arrhizus var. delemar</name>
    <dbReference type="NCBI Taxonomy" id="246409"/>
    <lineage>
        <taxon>Eukaryota</taxon>
        <taxon>Fungi</taxon>
        <taxon>Fungi incertae sedis</taxon>
        <taxon>Mucoromycota</taxon>
        <taxon>Mucoromycotina</taxon>
        <taxon>Mucoromycetes</taxon>
        <taxon>Mucorales</taxon>
        <taxon>Mucorineae</taxon>
        <taxon>Rhizopodaceae</taxon>
        <taxon>Rhizopus</taxon>
    </lineage>
</organism>
<proteinExistence type="predicted"/>
<sequence length="96" mass="11251">MLPWFDVNKDRNYLVHQLFRKIAFTISKLIPDIRSDDQSIGKSVSNFFDVFQFKFPYTGTEINVYVSICIDLFSAYFVTKKPPHKHLNPQKSTAFV</sequence>
<protein>
    <submittedName>
        <fullName evidence="1">Uncharacterized protein</fullName>
    </submittedName>
</protein>
<evidence type="ECO:0000313" key="2">
    <source>
        <dbReference type="Proteomes" id="UP000009138"/>
    </source>
</evidence>
<reference evidence="1 2" key="1">
    <citation type="journal article" date="2009" name="PLoS Genet.">
        <title>Genomic analysis of the basal lineage fungus Rhizopus oryzae reveals a whole-genome duplication.</title>
        <authorList>
            <person name="Ma L.-J."/>
            <person name="Ibrahim A.S."/>
            <person name="Skory C."/>
            <person name="Grabherr M.G."/>
            <person name="Burger G."/>
            <person name="Butler M."/>
            <person name="Elias M."/>
            <person name="Idnurm A."/>
            <person name="Lang B.F."/>
            <person name="Sone T."/>
            <person name="Abe A."/>
            <person name="Calvo S.E."/>
            <person name="Corrochano L.M."/>
            <person name="Engels R."/>
            <person name="Fu J."/>
            <person name="Hansberg W."/>
            <person name="Kim J.-M."/>
            <person name="Kodira C.D."/>
            <person name="Koehrsen M.J."/>
            <person name="Liu B."/>
            <person name="Miranda-Saavedra D."/>
            <person name="O'Leary S."/>
            <person name="Ortiz-Castellanos L."/>
            <person name="Poulter R."/>
            <person name="Rodriguez-Romero J."/>
            <person name="Ruiz-Herrera J."/>
            <person name="Shen Y.-Q."/>
            <person name="Zeng Q."/>
            <person name="Galagan J."/>
            <person name="Birren B.W."/>
            <person name="Cuomo C.A."/>
            <person name="Wickes B.L."/>
        </authorList>
    </citation>
    <scope>NUCLEOTIDE SEQUENCE [LARGE SCALE GENOMIC DNA]</scope>
    <source>
        <strain evidence="2">RA 99-880 / ATCC MYA-4621 / FGSC 9543 / NRRL 43880</strain>
    </source>
</reference>
<gene>
    <name evidence="1" type="ORF">RO3G_10367</name>
</gene>
<dbReference type="RefSeq" id="XP_067521053.1">
    <property type="nucleotide sequence ID" value="XM_067664952.1"/>
</dbReference>
<dbReference type="Proteomes" id="UP000009138">
    <property type="component" value="Unassembled WGS sequence"/>
</dbReference>
<dbReference type="VEuPathDB" id="FungiDB:RO3G_10367"/>
<dbReference type="InParanoid" id="I1CB27"/>
<evidence type="ECO:0000313" key="1">
    <source>
        <dbReference type="EMBL" id="EIE85657.1"/>
    </source>
</evidence>
<accession>I1CB27</accession>
<dbReference type="EMBL" id="CH476739">
    <property type="protein sequence ID" value="EIE85657.1"/>
    <property type="molecule type" value="Genomic_DNA"/>
</dbReference>